<feature type="domain" description="HTH cro/C1-type" evidence="5">
    <location>
        <begin position="19"/>
        <end position="41"/>
    </location>
</feature>
<evidence type="ECO:0000256" key="1">
    <source>
        <dbReference type="ARBA" id="ARBA00010466"/>
    </source>
</evidence>
<dbReference type="RefSeq" id="WP_422920916.1">
    <property type="nucleotide sequence ID" value="NZ_JAMZEJ010000009.1"/>
</dbReference>
<dbReference type="InterPro" id="IPR036388">
    <property type="entry name" value="WH-like_DNA-bd_sf"/>
</dbReference>
<keyword evidence="4" id="KW-0804">Transcription</keyword>
<evidence type="ECO:0000259" key="5">
    <source>
        <dbReference type="PROSITE" id="PS50943"/>
    </source>
</evidence>
<dbReference type="PROSITE" id="PS50943">
    <property type="entry name" value="HTH_CROC1"/>
    <property type="match status" value="1"/>
</dbReference>
<organism evidence="6 7">
    <name type="scientific">Rhizosaccharibacter radicis</name>
    <dbReference type="NCBI Taxonomy" id="2782605"/>
    <lineage>
        <taxon>Bacteria</taxon>
        <taxon>Pseudomonadati</taxon>
        <taxon>Pseudomonadota</taxon>
        <taxon>Alphaproteobacteria</taxon>
        <taxon>Acetobacterales</taxon>
        <taxon>Acetobacteraceae</taxon>
        <taxon>Rhizosaccharibacter</taxon>
    </lineage>
</organism>
<dbReference type="Pfam" id="PF08281">
    <property type="entry name" value="Sigma70_r4_2"/>
    <property type="match status" value="1"/>
</dbReference>
<keyword evidence="3" id="KW-0238">DNA-binding</keyword>
<gene>
    <name evidence="6" type="ORF">NFI88_15100</name>
</gene>
<evidence type="ECO:0000256" key="3">
    <source>
        <dbReference type="ARBA" id="ARBA00023125"/>
    </source>
</evidence>
<dbReference type="SUPFAM" id="SSF100950">
    <property type="entry name" value="NagB/RpiA/CoA transferase-like"/>
    <property type="match status" value="1"/>
</dbReference>
<dbReference type="Gene3D" id="3.40.50.1360">
    <property type="match status" value="1"/>
</dbReference>
<reference evidence="6 7" key="1">
    <citation type="submission" date="2022-06" db="EMBL/GenBank/DDBJ databases">
        <title>Rhizosaccharibacter gen. nov. sp. nov. KSS12, endophytic bacteria isolated from sugarcane.</title>
        <authorList>
            <person name="Pitiwittayakul N."/>
        </authorList>
    </citation>
    <scope>NUCLEOTIDE SEQUENCE [LARGE SCALE GENOMIC DNA]</scope>
    <source>
        <strain evidence="6 7">KSS12</strain>
    </source>
</reference>
<dbReference type="Gene3D" id="1.10.10.10">
    <property type="entry name" value="Winged helix-like DNA-binding domain superfamily/Winged helix DNA-binding domain"/>
    <property type="match status" value="1"/>
</dbReference>
<proteinExistence type="inferred from homology"/>
<dbReference type="Pfam" id="PF04198">
    <property type="entry name" value="Sugar-bind"/>
    <property type="match status" value="1"/>
</dbReference>
<dbReference type="EMBL" id="JAMZEJ010000009">
    <property type="protein sequence ID" value="MCQ8242163.1"/>
    <property type="molecule type" value="Genomic_DNA"/>
</dbReference>
<dbReference type="InterPro" id="IPR051054">
    <property type="entry name" value="SorC_transcr_regulators"/>
</dbReference>
<dbReference type="InterPro" id="IPR001387">
    <property type="entry name" value="Cro/C1-type_HTH"/>
</dbReference>
<keyword evidence="2" id="KW-0805">Transcription regulation</keyword>
<protein>
    <submittedName>
        <fullName evidence="6">Sugar-binding transcriptional regulator</fullName>
    </submittedName>
</protein>
<dbReference type="InterPro" id="IPR013249">
    <property type="entry name" value="RNA_pol_sigma70_r4_t2"/>
</dbReference>
<comment type="caution">
    <text evidence="6">The sequence shown here is derived from an EMBL/GenBank/DDBJ whole genome shotgun (WGS) entry which is preliminary data.</text>
</comment>
<dbReference type="Proteomes" id="UP001524547">
    <property type="component" value="Unassembled WGS sequence"/>
</dbReference>
<evidence type="ECO:0000313" key="6">
    <source>
        <dbReference type="EMBL" id="MCQ8242163.1"/>
    </source>
</evidence>
<accession>A0ABT1W0N8</accession>
<dbReference type="InterPro" id="IPR013324">
    <property type="entry name" value="RNA_pol_sigma_r3/r4-like"/>
</dbReference>
<evidence type="ECO:0000256" key="2">
    <source>
        <dbReference type="ARBA" id="ARBA00023015"/>
    </source>
</evidence>
<dbReference type="PANTHER" id="PTHR34294:SF1">
    <property type="entry name" value="TRANSCRIPTIONAL REGULATOR LSRR"/>
    <property type="match status" value="1"/>
</dbReference>
<dbReference type="PANTHER" id="PTHR34294">
    <property type="entry name" value="TRANSCRIPTIONAL REGULATOR-RELATED"/>
    <property type="match status" value="1"/>
</dbReference>
<keyword evidence="7" id="KW-1185">Reference proteome</keyword>
<evidence type="ECO:0000256" key="4">
    <source>
        <dbReference type="ARBA" id="ARBA00023163"/>
    </source>
</evidence>
<dbReference type="InterPro" id="IPR037171">
    <property type="entry name" value="NagB/RpiA_transferase-like"/>
</dbReference>
<dbReference type="SUPFAM" id="SSF88659">
    <property type="entry name" value="Sigma3 and sigma4 domains of RNA polymerase sigma factors"/>
    <property type="match status" value="1"/>
</dbReference>
<comment type="similarity">
    <text evidence="1">Belongs to the SorC transcriptional regulatory family.</text>
</comment>
<sequence length="313" mass="33208">MPAAFGGSPVVWAAWLYYEEGLTQDEIARRIGVSRASVNNLLQTARDEGVVTISVAPAHLSRVSLAQEISERFGIGECLVIPDDDGRRPDHERVGVAGARLLAERLQPDDVLGVSWGRTVLALSEALPFRPLPGLSVVQVTGSAIGTYRFAAELCTSNIANRLGGRCIYLHAPGIVSRPAVKRVLMAEPTVREQFHIIGSCNRIVFGVGSVESSSTAFESGFLTPGEARPYIEAGAVGVLAGRFLDGRGSFVRGSMDDRLIGITLDAIRSVPDRICVAAGPAKVAAIRATMAGGFVTTLVTDQRTATALLEAR</sequence>
<name>A0ABT1W0N8_9PROT</name>
<dbReference type="InterPro" id="IPR007324">
    <property type="entry name" value="Sugar-bd_dom_put"/>
</dbReference>
<evidence type="ECO:0000313" key="7">
    <source>
        <dbReference type="Proteomes" id="UP001524547"/>
    </source>
</evidence>
<dbReference type="CDD" id="cd00093">
    <property type="entry name" value="HTH_XRE"/>
    <property type="match status" value="1"/>
</dbReference>